<organism evidence="3 4">
    <name type="scientific">Rhodocyclus tenuis</name>
    <name type="common">Rhodospirillum tenue</name>
    <dbReference type="NCBI Taxonomy" id="1066"/>
    <lineage>
        <taxon>Bacteria</taxon>
        <taxon>Pseudomonadati</taxon>
        <taxon>Pseudomonadota</taxon>
        <taxon>Betaproteobacteria</taxon>
        <taxon>Rhodocyclales</taxon>
        <taxon>Rhodocyclaceae</taxon>
        <taxon>Rhodocyclus</taxon>
    </lineage>
</organism>
<name>A0A840GL37_RHOTE</name>
<keyword evidence="2" id="KW-0732">Signal</keyword>
<evidence type="ECO:0000313" key="4">
    <source>
        <dbReference type="Proteomes" id="UP000587070"/>
    </source>
</evidence>
<feature type="region of interest" description="Disordered" evidence="1">
    <location>
        <begin position="32"/>
        <end position="66"/>
    </location>
</feature>
<feature type="compositionally biased region" description="Pro residues" evidence="1">
    <location>
        <begin position="82"/>
        <end position="94"/>
    </location>
</feature>
<dbReference type="RefSeq" id="WP_153118091.1">
    <property type="nucleotide sequence ID" value="NZ_JACIGE010000020.1"/>
</dbReference>
<protein>
    <recommendedName>
        <fullName evidence="5">Secretion system X translation initiation factor</fullName>
    </recommendedName>
</protein>
<dbReference type="Proteomes" id="UP000587070">
    <property type="component" value="Unassembled WGS sequence"/>
</dbReference>
<comment type="caution">
    <text evidence="3">The sequence shown here is derived from an EMBL/GenBank/DDBJ whole genome shotgun (WGS) entry which is preliminary data.</text>
</comment>
<evidence type="ECO:0000256" key="1">
    <source>
        <dbReference type="SAM" id="MobiDB-lite"/>
    </source>
</evidence>
<feature type="compositionally biased region" description="Low complexity" evidence="1">
    <location>
        <begin position="53"/>
        <end position="66"/>
    </location>
</feature>
<feature type="signal peptide" evidence="2">
    <location>
        <begin position="1"/>
        <end position="30"/>
    </location>
</feature>
<proteinExistence type="predicted"/>
<accession>A0A840GL37</accession>
<evidence type="ECO:0000256" key="2">
    <source>
        <dbReference type="SAM" id="SignalP"/>
    </source>
</evidence>
<sequence>MITMNRRQRVIAAVLLATLVAALLSPDAPDDELALPPPSAQRAGSPIVPTPVSPVVSNSAPTTVPPLHARTLADQPLGLFAAPPPPAPPVPEVPPPVAAPEPPQVPPLPFRFLGRYRDGGREVVFVSFNDRNLVVGAGDIVEGVYRVQSIAGNVMQLIYLPLQQTQILEIGQPL</sequence>
<feature type="region of interest" description="Disordered" evidence="1">
    <location>
        <begin position="75"/>
        <end position="94"/>
    </location>
</feature>
<dbReference type="OrthoDB" id="9182900at2"/>
<reference evidence="3 4" key="1">
    <citation type="submission" date="2020-08" db="EMBL/GenBank/DDBJ databases">
        <title>Genome sequencing of Purple Non-Sulfur Bacteria from various extreme environments.</title>
        <authorList>
            <person name="Mayer M."/>
        </authorList>
    </citation>
    <scope>NUCLEOTIDE SEQUENCE [LARGE SCALE GENOMIC DNA]</scope>
    <source>
        <strain evidence="3 4">2761</strain>
    </source>
</reference>
<feature type="chain" id="PRO_5032984527" description="Secretion system X translation initiation factor" evidence="2">
    <location>
        <begin position="31"/>
        <end position="174"/>
    </location>
</feature>
<dbReference type="AlphaFoldDB" id="A0A840GL37"/>
<evidence type="ECO:0008006" key="5">
    <source>
        <dbReference type="Google" id="ProtNLM"/>
    </source>
</evidence>
<gene>
    <name evidence="3" type="ORF">GGD90_003546</name>
</gene>
<dbReference type="EMBL" id="JACIGE010000020">
    <property type="protein sequence ID" value="MBB4249142.1"/>
    <property type="molecule type" value="Genomic_DNA"/>
</dbReference>
<keyword evidence="4" id="KW-1185">Reference proteome</keyword>
<evidence type="ECO:0000313" key="3">
    <source>
        <dbReference type="EMBL" id="MBB4249142.1"/>
    </source>
</evidence>